<evidence type="ECO:0000256" key="1">
    <source>
        <dbReference type="ARBA" id="ARBA00022801"/>
    </source>
</evidence>
<dbReference type="PIRSF" id="PIRSF005902">
    <property type="entry name" value="DNase_TatD"/>
    <property type="match status" value="1"/>
</dbReference>
<accession>A0A6A9QNF9</accession>
<dbReference type="Pfam" id="PF01026">
    <property type="entry name" value="TatD_DNase"/>
    <property type="match status" value="1"/>
</dbReference>
<feature type="binding site" evidence="2">
    <location>
        <position position="6"/>
    </location>
    <ligand>
        <name>a divalent metal cation</name>
        <dbReference type="ChEBI" id="CHEBI:60240"/>
        <label>1</label>
    </ligand>
</feature>
<dbReference type="GO" id="GO:0046872">
    <property type="term" value="F:metal ion binding"/>
    <property type="evidence" value="ECO:0007669"/>
    <property type="project" value="UniProtKB-KW"/>
</dbReference>
<dbReference type="Proteomes" id="UP000470772">
    <property type="component" value="Unassembled WGS sequence"/>
</dbReference>
<protein>
    <submittedName>
        <fullName evidence="3">TatD family deoxyribonuclease</fullName>
    </submittedName>
</protein>
<dbReference type="InterPro" id="IPR018228">
    <property type="entry name" value="DNase_TatD-rel_CS"/>
</dbReference>
<reference evidence="3 4" key="1">
    <citation type="submission" date="2019-10" db="EMBL/GenBank/DDBJ databases">
        <title>Sequencing and Assembly of Multiple Reported Metal-Biooxidizing Members of the Extremely Thermoacidophilic Archaeal Family Sulfolobaceae.</title>
        <authorList>
            <person name="Counts J.A."/>
            <person name="Kelly R.M."/>
        </authorList>
    </citation>
    <scope>NUCLEOTIDE SEQUENCE [LARGE SCALE GENOMIC DNA]</scope>
    <source>
        <strain evidence="3 4">DSM 6482</strain>
    </source>
</reference>
<dbReference type="PROSITE" id="PS01137">
    <property type="entry name" value="TATD_1"/>
    <property type="match status" value="1"/>
</dbReference>
<comment type="caution">
    <text evidence="3">The sequence shown here is derived from an EMBL/GenBank/DDBJ whole genome shotgun (WGS) entry which is preliminary data.</text>
</comment>
<dbReference type="AlphaFoldDB" id="A0A6A9QNF9"/>
<feature type="binding site" evidence="2">
    <location>
        <position position="147"/>
    </location>
    <ligand>
        <name>a divalent metal cation</name>
        <dbReference type="ChEBI" id="CHEBI:60240"/>
        <label>2</label>
    </ligand>
</feature>
<sequence length="243" mass="28241">MLIDAHSHIDSKEFDKDREVILKKCDILVVDAGINFDNDLTILELSKKYSNIIPAGGLHPENIDYKNFDQELNKVLELLDKFKIISEIGLDYYWIKEDEKRRIQKTVLERFLSEAEKRGKPLIVHIRGGIKDFLDIIPSYKVIFDVHAYEGNIKNALRIIELGGYISFPPVIIRDKQRQIVAKEIPIDRVLTETDSPYLGPTRDRNEPCNVSYSIKKLGEIWNIDDKSIERLIENNFKRFLGI</sequence>
<organism evidence="3 4">
    <name type="scientific">Sulfuracidifex metallicus DSM 6482 = JCM 9184</name>
    <dbReference type="NCBI Taxonomy" id="523847"/>
    <lineage>
        <taxon>Archaea</taxon>
        <taxon>Thermoproteota</taxon>
        <taxon>Thermoprotei</taxon>
        <taxon>Sulfolobales</taxon>
        <taxon>Sulfolobaceae</taxon>
        <taxon>Sulfuracidifex</taxon>
    </lineage>
</organism>
<keyword evidence="2" id="KW-0479">Metal-binding</keyword>
<proteinExistence type="predicted"/>
<evidence type="ECO:0000313" key="3">
    <source>
        <dbReference type="EMBL" id="MUN28805.1"/>
    </source>
</evidence>
<dbReference type="PANTHER" id="PTHR46124:SF2">
    <property type="entry name" value="D-AMINOACYL-TRNA DEACYLASE"/>
    <property type="match status" value="1"/>
</dbReference>
<dbReference type="PANTHER" id="PTHR46124">
    <property type="entry name" value="D-AMINOACYL-TRNA DEACYLASE"/>
    <property type="match status" value="1"/>
</dbReference>
<dbReference type="RefSeq" id="WP_156016447.1">
    <property type="nucleotide sequence ID" value="NZ_WGGD01000005.1"/>
</dbReference>
<dbReference type="InterPro" id="IPR001130">
    <property type="entry name" value="TatD-like"/>
</dbReference>
<dbReference type="EMBL" id="WGGD01000005">
    <property type="protein sequence ID" value="MUN28805.1"/>
    <property type="molecule type" value="Genomic_DNA"/>
</dbReference>
<dbReference type="SUPFAM" id="SSF51556">
    <property type="entry name" value="Metallo-dependent hydrolases"/>
    <property type="match status" value="1"/>
</dbReference>
<feature type="binding site" evidence="2">
    <location>
        <position position="125"/>
    </location>
    <ligand>
        <name>a divalent metal cation</name>
        <dbReference type="ChEBI" id="CHEBI:60240"/>
        <label>2</label>
    </ligand>
</feature>
<feature type="binding site" evidence="2">
    <location>
        <position position="195"/>
    </location>
    <ligand>
        <name>a divalent metal cation</name>
        <dbReference type="ChEBI" id="CHEBI:60240"/>
        <label>1</label>
    </ligand>
</feature>
<evidence type="ECO:0000313" key="4">
    <source>
        <dbReference type="Proteomes" id="UP000470772"/>
    </source>
</evidence>
<dbReference type="GO" id="GO:0016788">
    <property type="term" value="F:hydrolase activity, acting on ester bonds"/>
    <property type="evidence" value="ECO:0007669"/>
    <property type="project" value="InterPro"/>
</dbReference>
<keyword evidence="1" id="KW-0378">Hydrolase</keyword>
<feature type="binding site" evidence="2">
    <location>
        <position position="8"/>
    </location>
    <ligand>
        <name>a divalent metal cation</name>
        <dbReference type="ChEBI" id="CHEBI:60240"/>
        <label>1</label>
    </ligand>
</feature>
<gene>
    <name evidence="3" type="ORF">GC250_04990</name>
</gene>
<feature type="binding site" evidence="2">
    <location>
        <position position="87"/>
    </location>
    <ligand>
        <name>a divalent metal cation</name>
        <dbReference type="ChEBI" id="CHEBI:60240"/>
        <label>1</label>
    </ligand>
</feature>
<dbReference type="Gene3D" id="3.20.20.140">
    <property type="entry name" value="Metal-dependent hydrolases"/>
    <property type="match status" value="1"/>
</dbReference>
<keyword evidence="4" id="KW-1185">Reference proteome</keyword>
<dbReference type="CDD" id="cd01310">
    <property type="entry name" value="TatD_DNAse"/>
    <property type="match status" value="1"/>
</dbReference>
<dbReference type="InterPro" id="IPR032466">
    <property type="entry name" value="Metal_Hydrolase"/>
</dbReference>
<evidence type="ECO:0000256" key="2">
    <source>
        <dbReference type="PIRSR" id="PIRSR005902-1"/>
    </source>
</evidence>
<name>A0A6A9QNF9_SULME</name>